<keyword evidence="2" id="KW-1185">Reference proteome</keyword>
<gene>
    <name evidence="1" type="ORF">G4L39_07630</name>
</gene>
<accession>A0A6M1RPB7</accession>
<proteinExistence type="predicted"/>
<dbReference type="RefSeq" id="WP_165107188.1">
    <property type="nucleotide sequence ID" value="NZ_JAAKYA010000052.1"/>
</dbReference>
<organism evidence="1 2">
    <name type="scientific">Limisphaera ngatamarikiensis</name>
    <dbReference type="NCBI Taxonomy" id="1324935"/>
    <lineage>
        <taxon>Bacteria</taxon>
        <taxon>Pseudomonadati</taxon>
        <taxon>Verrucomicrobiota</taxon>
        <taxon>Verrucomicrobiia</taxon>
        <taxon>Limisphaerales</taxon>
        <taxon>Limisphaeraceae</taxon>
        <taxon>Limisphaera</taxon>
    </lineage>
</organism>
<dbReference type="EMBL" id="JAAKYA010000052">
    <property type="protein sequence ID" value="NGO39267.1"/>
    <property type="molecule type" value="Genomic_DNA"/>
</dbReference>
<protein>
    <submittedName>
        <fullName evidence="1">Lipid A deacylase LpxR family protein</fullName>
    </submittedName>
</protein>
<comment type="caution">
    <text evidence="1">The sequence shown here is derived from an EMBL/GenBank/DDBJ whole genome shotgun (WGS) entry which is preliminary data.</text>
</comment>
<dbReference type="AlphaFoldDB" id="A0A6M1RPB7"/>
<reference evidence="1 2" key="1">
    <citation type="submission" date="2020-02" db="EMBL/GenBank/DDBJ databases">
        <title>Draft genome sequence of Limisphaera ngatamarikiensis NGM72.4T, a thermophilic Verrucomicrobia grouped in subdivision 3.</title>
        <authorList>
            <person name="Carere C.R."/>
            <person name="Steen J."/>
            <person name="Hugenholtz P."/>
            <person name="Stott M.B."/>
        </authorList>
    </citation>
    <scope>NUCLEOTIDE SEQUENCE [LARGE SCALE GENOMIC DNA]</scope>
    <source>
        <strain evidence="1 2">NGM72.4</strain>
    </source>
</reference>
<dbReference type="InterPro" id="IPR037107">
    <property type="entry name" value="Put_OMP_sf"/>
</dbReference>
<dbReference type="Proteomes" id="UP000477311">
    <property type="component" value="Unassembled WGS sequence"/>
</dbReference>
<dbReference type="Pfam" id="PF09982">
    <property type="entry name" value="LpxR"/>
    <property type="match status" value="1"/>
</dbReference>
<evidence type="ECO:0000313" key="2">
    <source>
        <dbReference type="Proteomes" id="UP000477311"/>
    </source>
</evidence>
<name>A0A6M1RPB7_9BACT</name>
<dbReference type="InterPro" id="IPR018707">
    <property type="entry name" value="LpxR"/>
</dbReference>
<dbReference type="Gene3D" id="2.40.128.140">
    <property type="entry name" value="Outer membrane protein"/>
    <property type="match status" value="1"/>
</dbReference>
<sequence>MNRTRWQNNPDRLPVFWAALVTSLTAFLTPVCGATPEPGWSFSVRWENDTFGGTDRFYTDGISLALFRMEPRWLRSWTDRQGWPADQVAVSFEAGQIMVTPSDTRRVVPDPRDRPYAGLLYASASLHLQQRNTYHGLKFITGVVGPWSLAEDTQKWVHERIGSAVPQGWGSQLHNEPILNLVYEHRRKYRLWGAPDGPAVEVLPLANVMLGNVLTQGQLGGQVRLGYRIPDDFGTTLMRGMVHLPPAPRRQQPGAVQHGWSVYLFGGVNGNLVARNITLDGNTWKDSPSVDKEWWVPAAEVGGVLETRRWQCAFTYVFWGREFKGQPDLSEFGALTLSWRF</sequence>
<evidence type="ECO:0000313" key="1">
    <source>
        <dbReference type="EMBL" id="NGO39267.1"/>
    </source>
</evidence>